<gene>
    <name evidence="2" type="ORF">BU202_02810</name>
</gene>
<evidence type="ECO:0000259" key="1">
    <source>
        <dbReference type="Pfam" id="PF14243"/>
    </source>
</evidence>
<reference evidence="3" key="1">
    <citation type="submission" date="2016-12" db="EMBL/GenBank/DDBJ databases">
        <authorList>
            <person name="Gulvik C.A."/>
        </authorList>
    </citation>
    <scope>NUCLEOTIDE SEQUENCE [LARGE SCALE GENOMIC DNA]</scope>
    <source>
        <strain evidence="3">NED12-00049-6B</strain>
    </source>
</reference>
<feature type="domain" description="ATP-grasp" evidence="1">
    <location>
        <begin position="137"/>
        <end position="291"/>
    </location>
</feature>
<dbReference type="OrthoDB" id="5355744at2"/>
<dbReference type="EMBL" id="MSJM01000002">
    <property type="protein sequence ID" value="OLF48672.1"/>
    <property type="molecule type" value="Genomic_DNA"/>
</dbReference>
<protein>
    <recommendedName>
        <fullName evidence="1">ATP-grasp domain-containing protein</fullName>
    </recommendedName>
</protein>
<sequence>MGSILLKKKPTIHFLFSSDPLNFRKVDSDYLEEYTYASKNYDCALFSLERFEEGKSFIFGDSIQGITIYRGWMLSVDEYRRLYVELLSKGIYLINTPEEYERYHHLPNWYQSFEGETFESFWSTSDKLEDIEKKVGDKQGAFIVKDYVKSRKHEWYDACYIDNIANQVNFREIVTNFVKRQGSQFVGGIVLRKYEKLNYIGFHDKSGMPIAEEYRIFVYAGEILIIGDYWNGNTDGYLSSSETAWIRSIVQKVNSNFVTIDVARKEDGSLILMEFGDGQVSGLQELGEKEFYAAFAPLLSI</sequence>
<dbReference type="Proteomes" id="UP000186890">
    <property type="component" value="Unassembled WGS sequence"/>
</dbReference>
<dbReference type="InterPro" id="IPR025643">
    <property type="entry name" value="R2K_3"/>
</dbReference>
<name>A0A1Q8EA54_9STRE</name>
<dbReference type="AlphaFoldDB" id="A0A1Q8EA54"/>
<keyword evidence="3" id="KW-1185">Reference proteome</keyword>
<evidence type="ECO:0000313" key="3">
    <source>
        <dbReference type="Proteomes" id="UP000186890"/>
    </source>
</evidence>
<evidence type="ECO:0000313" key="2">
    <source>
        <dbReference type="EMBL" id="OLF48672.1"/>
    </source>
</evidence>
<proteinExistence type="predicted"/>
<dbReference type="Pfam" id="PF14243">
    <property type="entry name" value="R2K_3"/>
    <property type="match status" value="1"/>
</dbReference>
<comment type="caution">
    <text evidence="2">The sequence shown here is derived from an EMBL/GenBank/DDBJ whole genome shotgun (WGS) entry which is preliminary data.</text>
</comment>
<accession>A0A1Q8EA54</accession>
<organism evidence="2 3">
    <name type="scientific">Streptococcus cuniculi</name>
    <dbReference type="NCBI Taxonomy" id="1432788"/>
    <lineage>
        <taxon>Bacteria</taxon>
        <taxon>Bacillati</taxon>
        <taxon>Bacillota</taxon>
        <taxon>Bacilli</taxon>
        <taxon>Lactobacillales</taxon>
        <taxon>Streptococcaceae</taxon>
        <taxon>Streptococcus</taxon>
    </lineage>
</organism>